<dbReference type="EMBL" id="CAJHJT010000001">
    <property type="protein sequence ID" value="CAD6996135.1"/>
    <property type="molecule type" value="Genomic_DNA"/>
</dbReference>
<name>A0A811UF38_CERCA</name>
<dbReference type="AlphaFoldDB" id="A0A811UF38"/>
<evidence type="ECO:0000313" key="3">
    <source>
        <dbReference type="Proteomes" id="UP000606786"/>
    </source>
</evidence>
<reference evidence="2" key="1">
    <citation type="submission" date="2020-11" db="EMBL/GenBank/DDBJ databases">
        <authorList>
            <person name="Whitehead M."/>
        </authorList>
    </citation>
    <scope>NUCLEOTIDE SEQUENCE</scope>
    <source>
        <strain evidence="2">EGII</strain>
    </source>
</reference>
<dbReference type="OrthoDB" id="25391at2759"/>
<evidence type="ECO:0000256" key="1">
    <source>
        <dbReference type="SAM" id="MobiDB-lite"/>
    </source>
</evidence>
<keyword evidence="3" id="KW-1185">Reference proteome</keyword>
<sequence>MAQWENQRKNVDAIESEWKDKLQSLERSHEKALASWHKKYNSAKHTAANYKRYADDKEAHMLREYDRLKSEYNASLTKIEMRMKEALEKRSREMKNTTAGIEKRHELGHDKENRNNC</sequence>
<evidence type="ECO:0000313" key="2">
    <source>
        <dbReference type="EMBL" id="CAD6996135.1"/>
    </source>
</evidence>
<comment type="caution">
    <text evidence="2">The sequence shown here is derived from an EMBL/GenBank/DDBJ whole genome shotgun (WGS) entry which is preliminary data.</text>
</comment>
<dbReference type="Proteomes" id="UP000606786">
    <property type="component" value="Unassembled WGS sequence"/>
</dbReference>
<accession>A0A811UF38</accession>
<organism evidence="2 3">
    <name type="scientific">Ceratitis capitata</name>
    <name type="common">Mediterranean fruit fly</name>
    <name type="synonym">Tephritis capitata</name>
    <dbReference type="NCBI Taxonomy" id="7213"/>
    <lineage>
        <taxon>Eukaryota</taxon>
        <taxon>Metazoa</taxon>
        <taxon>Ecdysozoa</taxon>
        <taxon>Arthropoda</taxon>
        <taxon>Hexapoda</taxon>
        <taxon>Insecta</taxon>
        <taxon>Pterygota</taxon>
        <taxon>Neoptera</taxon>
        <taxon>Endopterygota</taxon>
        <taxon>Diptera</taxon>
        <taxon>Brachycera</taxon>
        <taxon>Muscomorpha</taxon>
        <taxon>Tephritoidea</taxon>
        <taxon>Tephritidae</taxon>
        <taxon>Ceratitis</taxon>
        <taxon>Ceratitis</taxon>
    </lineage>
</organism>
<feature type="region of interest" description="Disordered" evidence="1">
    <location>
        <begin position="88"/>
        <end position="117"/>
    </location>
</feature>
<proteinExistence type="predicted"/>
<protein>
    <submittedName>
        <fullName evidence="2">(Mediterranean fruit fly) hypothetical protein</fullName>
    </submittedName>
</protein>
<gene>
    <name evidence="2" type="ORF">CCAP1982_LOCUS4829</name>
</gene>